<dbReference type="AlphaFoldDB" id="A0A166SPW5"/>
<keyword evidence="3" id="KW-1185">Reference proteome</keyword>
<reference evidence="2 3" key="1">
    <citation type="journal article" date="2016" name="Mol. Biol. Evol.">
        <title>Comparative Genomics of Early-Diverging Mushroom-Forming Fungi Provides Insights into the Origins of Lignocellulose Decay Capabilities.</title>
        <authorList>
            <person name="Nagy L.G."/>
            <person name="Riley R."/>
            <person name="Tritt A."/>
            <person name="Adam C."/>
            <person name="Daum C."/>
            <person name="Floudas D."/>
            <person name="Sun H."/>
            <person name="Yadav J.S."/>
            <person name="Pangilinan J."/>
            <person name="Larsson K.H."/>
            <person name="Matsuura K."/>
            <person name="Barry K."/>
            <person name="Labutti K."/>
            <person name="Kuo R."/>
            <person name="Ohm R.A."/>
            <person name="Bhattacharya S.S."/>
            <person name="Shirouzu T."/>
            <person name="Yoshinaga Y."/>
            <person name="Martin F.M."/>
            <person name="Grigoriev I.V."/>
            <person name="Hibbett D.S."/>
        </authorList>
    </citation>
    <scope>NUCLEOTIDE SEQUENCE [LARGE SCALE GENOMIC DNA]</scope>
    <source>
        <strain evidence="2 3">CBS 109695</strain>
    </source>
</reference>
<proteinExistence type="predicted"/>
<dbReference type="EMBL" id="KV417497">
    <property type="protein sequence ID" value="KZP29699.1"/>
    <property type="molecule type" value="Genomic_DNA"/>
</dbReference>
<accession>A0A166SPW5</accession>
<organism evidence="2 3">
    <name type="scientific">Athelia psychrophila</name>
    <dbReference type="NCBI Taxonomy" id="1759441"/>
    <lineage>
        <taxon>Eukaryota</taxon>
        <taxon>Fungi</taxon>
        <taxon>Dikarya</taxon>
        <taxon>Basidiomycota</taxon>
        <taxon>Agaricomycotina</taxon>
        <taxon>Agaricomycetes</taxon>
        <taxon>Agaricomycetidae</taxon>
        <taxon>Atheliales</taxon>
        <taxon>Atheliaceae</taxon>
        <taxon>Athelia</taxon>
    </lineage>
</organism>
<gene>
    <name evidence="2" type="ORF">FIBSPDRAFT_726953</name>
</gene>
<evidence type="ECO:0000313" key="3">
    <source>
        <dbReference type="Proteomes" id="UP000076532"/>
    </source>
</evidence>
<sequence>MLLFLPAYSPDFNPIEESFSAVKTWIRRHWQRLANSETPEIDLLKACGAITAEKAKGWFRHSGYI</sequence>
<evidence type="ECO:0000259" key="1">
    <source>
        <dbReference type="Pfam" id="PF13358"/>
    </source>
</evidence>
<protein>
    <recommendedName>
        <fullName evidence="1">Tc1-like transposase DDE domain-containing protein</fullName>
    </recommendedName>
</protein>
<dbReference type="GO" id="GO:0003676">
    <property type="term" value="F:nucleic acid binding"/>
    <property type="evidence" value="ECO:0007669"/>
    <property type="project" value="InterPro"/>
</dbReference>
<evidence type="ECO:0000313" key="2">
    <source>
        <dbReference type="EMBL" id="KZP29699.1"/>
    </source>
</evidence>
<dbReference type="STRING" id="436010.A0A166SPW5"/>
<dbReference type="Proteomes" id="UP000076532">
    <property type="component" value="Unassembled WGS sequence"/>
</dbReference>
<dbReference type="InterPro" id="IPR038717">
    <property type="entry name" value="Tc1-like_DDE_dom"/>
</dbReference>
<dbReference type="Gene3D" id="3.30.420.10">
    <property type="entry name" value="Ribonuclease H-like superfamily/Ribonuclease H"/>
    <property type="match status" value="1"/>
</dbReference>
<dbReference type="OrthoDB" id="2266637at2759"/>
<dbReference type="Pfam" id="PF13358">
    <property type="entry name" value="DDE_3"/>
    <property type="match status" value="1"/>
</dbReference>
<feature type="domain" description="Tc1-like transposase DDE" evidence="1">
    <location>
        <begin position="2"/>
        <end position="29"/>
    </location>
</feature>
<dbReference type="InterPro" id="IPR036397">
    <property type="entry name" value="RNaseH_sf"/>
</dbReference>
<name>A0A166SPW5_9AGAM</name>